<evidence type="ECO:0000256" key="1">
    <source>
        <dbReference type="ARBA" id="ARBA00004123"/>
    </source>
</evidence>
<dbReference type="Gramene" id="KVI09611">
    <property type="protein sequence ID" value="KVI09611"/>
    <property type="gene ID" value="Ccrd_011990"/>
</dbReference>
<feature type="region of interest" description="Disordered" evidence="4">
    <location>
        <begin position="703"/>
        <end position="737"/>
    </location>
</feature>
<evidence type="ECO:0000313" key="6">
    <source>
        <dbReference type="EMBL" id="KVI09611.1"/>
    </source>
</evidence>
<keyword evidence="3" id="KW-0539">Nucleus</keyword>
<accession>A0A103YI95</accession>
<dbReference type="SUPFAM" id="SSF48371">
    <property type="entry name" value="ARM repeat"/>
    <property type="match status" value="1"/>
</dbReference>
<proteinExistence type="inferred from homology"/>
<protein>
    <submittedName>
        <fullName evidence="6">Armadillo-like helical</fullName>
    </submittedName>
</protein>
<dbReference type="GO" id="GO:0006364">
    <property type="term" value="P:rRNA processing"/>
    <property type="evidence" value="ECO:0007669"/>
    <property type="project" value="TreeGrafter"/>
</dbReference>
<dbReference type="PANTHER" id="PTHR34105:SF1">
    <property type="entry name" value="PROLINE-, GLUTAMIC ACID- AND LEUCINE-RICH PROTEIN 1"/>
    <property type="match status" value="1"/>
</dbReference>
<dbReference type="InterPro" id="IPR016024">
    <property type="entry name" value="ARM-type_fold"/>
</dbReference>
<dbReference type="InterPro" id="IPR012583">
    <property type="entry name" value="RIX1_N"/>
</dbReference>
<name>A0A103YI95_CYNCS</name>
<comment type="caution">
    <text evidence="6">The sequence shown here is derived from an EMBL/GenBank/DDBJ whole genome shotgun (WGS) entry which is preliminary data.</text>
</comment>
<evidence type="ECO:0000256" key="3">
    <source>
        <dbReference type="ARBA" id="ARBA00023242"/>
    </source>
</evidence>
<dbReference type="OrthoDB" id="20900at2759"/>
<comment type="similarity">
    <text evidence="2">Belongs to the RIX1/PELP1 family.</text>
</comment>
<dbReference type="Pfam" id="PF08167">
    <property type="entry name" value="RIX1"/>
    <property type="match status" value="1"/>
</dbReference>
<evidence type="ECO:0000313" key="7">
    <source>
        <dbReference type="Proteomes" id="UP000243975"/>
    </source>
</evidence>
<sequence>MAAFDHVRNMYDVALKPRLLRSLIKEHIPDEKQQLRNPLELSHVVSAIKTHELLSERVVPSADNKKLIEKWKSAVDLWVDRLLMLVCSNMPDKCWAGICLLGMTCEECSSERFLASYSVWFQKLLSHLQPPAESHFVKAACCVSISDLLTRLGGFPNMKKDGASHAAKLLQPVLKLMHEDSSDAEGAVPLLCTILNFFPSSVQKNYDSAEAAIVTKLMSGKCNANMLKKLALCLSLLPKSRGDEDSWSLMMQKILLAINLLLNDSLQGLEEETTTNEAMRALVPPGKEPPPPLGGLTILDISNKATRPERLFMPSISALMLCCSTMLRTSYPVQIKVPVRSLLMLAGRVLMVDGSLPHTLYPIMTAMQQECICTELPVQHSYSLEILCGIVKEARSQLFPHAAHIVRLVTEYFRRCALPELRIKVYALIKLMLMSMGVGITMYLAEDVVSNASVDLDSVGHHGGEACSNPVLKTSEAVPQPMQKKRKHDMTITSFGNQPQTSSLHKNHTPISVKIAALEALETLLTVGGALRSERWRSNVDVLLITVSTDACKGGWTKQANNVYTLHDSSSSWADFQLASLRALLASLLSPGRIRPPYLAQGLELFHRGMQETGTKVAEFCAHALLTLEVLIHPRALPLIDIASSIDYPVNGVKDSFMDNNTYSGAQKHHLYSGGTSRNGLEYPESEEDDLYEKWVKDVDGSNAPEIQQEKNTVEKTSTPAEPLVSFEGPSGSKVPEEKGKGILVEEINKQSDIPSQTADHHASDMETEMTAAKDASGGDLETATGRSFVTVVGSEGGKEFMFALGVDDKLMDEIPDIVDVEPDSDED</sequence>
<reference evidence="6 7" key="1">
    <citation type="journal article" date="2016" name="Sci. Rep.">
        <title>The genome sequence of the outbreeding globe artichoke constructed de novo incorporating a phase-aware low-pass sequencing strategy of F1 progeny.</title>
        <authorList>
            <person name="Scaglione D."/>
            <person name="Reyes-Chin-Wo S."/>
            <person name="Acquadro A."/>
            <person name="Froenicke L."/>
            <person name="Portis E."/>
            <person name="Beitel C."/>
            <person name="Tirone M."/>
            <person name="Mauro R."/>
            <person name="Lo Monaco A."/>
            <person name="Mauromicale G."/>
            <person name="Faccioli P."/>
            <person name="Cattivelli L."/>
            <person name="Rieseberg L."/>
            <person name="Michelmore R."/>
            <person name="Lanteri S."/>
        </authorList>
    </citation>
    <scope>NUCLEOTIDE SEQUENCE [LARGE SCALE GENOMIC DNA]</scope>
    <source>
        <strain evidence="6">2C</strain>
    </source>
</reference>
<dbReference type="STRING" id="59895.A0A103YI95"/>
<dbReference type="AlphaFoldDB" id="A0A103YI95"/>
<feature type="domain" description="Pre-rRNA-processing protein RIX1 N-terminal" evidence="5">
    <location>
        <begin position="20"/>
        <end position="223"/>
    </location>
</feature>
<evidence type="ECO:0000256" key="2">
    <source>
        <dbReference type="ARBA" id="ARBA00010511"/>
    </source>
</evidence>
<dbReference type="PANTHER" id="PTHR34105">
    <property type="entry name" value="PROLINE-, GLUTAMIC ACID- AND LEUCINE-RICH PROTEIN 1"/>
    <property type="match status" value="1"/>
</dbReference>
<keyword evidence="7" id="KW-1185">Reference proteome</keyword>
<feature type="region of interest" description="Disordered" evidence="4">
    <location>
        <begin position="750"/>
        <end position="783"/>
    </location>
</feature>
<dbReference type="OMA" id="DSCGQDM"/>
<dbReference type="GO" id="GO:0005634">
    <property type="term" value="C:nucleus"/>
    <property type="evidence" value="ECO:0007669"/>
    <property type="project" value="UniProtKB-SubCell"/>
</dbReference>
<evidence type="ECO:0000259" key="5">
    <source>
        <dbReference type="Pfam" id="PF08167"/>
    </source>
</evidence>
<organism evidence="6 7">
    <name type="scientific">Cynara cardunculus var. scolymus</name>
    <name type="common">Globe artichoke</name>
    <name type="synonym">Cynara scolymus</name>
    <dbReference type="NCBI Taxonomy" id="59895"/>
    <lineage>
        <taxon>Eukaryota</taxon>
        <taxon>Viridiplantae</taxon>
        <taxon>Streptophyta</taxon>
        <taxon>Embryophyta</taxon>
        <taxon>Tracheophyta</taxon>
        <taxon>Spermatophyta</taxon>
        <taxon>Magnoliopsida</taxon>
        <taxon>eudicotyledons</taxon>
        <taxon>Gunneridae</taxon>
        <taxon>Pentapetalae</taxon>
        <taxon>asterids</taxon>
        <taxon>campanulids</taxon>
        <taxon>Asterales</taxon>
        <taxon>Asteraceae</taxon>
        <taxon>Carduoideae</taxon>
        <taxon>Cardueae</taxon>
        <taxon>Carduinae</taxon>
        <taxon>Cynara</taxon>
    </lineage>
</organism>
<gene>
    <name evidence="6" type="ORF">Ccrd_011990</name>
</gene>
<dbReference type="EMBL" id="LEKV01001051">
    <property type="protein sequence ID" value="KVI09611.1"/>
    <property type="molecule type" value="Genomic_DNA"/>
</dbReference>
<dbReference type="Proteomes" id="UP000243975">
    <property type="component" value="Unassembled WGS sequence"/>
</dbReference>
<comment type="subcellular location">
    <subcellularLocation>
        <location evidence="1">Nucleus</location>
    </subcellularLocation>
</comment>
<evidence type="ECO:0000256" key="4">
    <source>
        <dbReference type="SAM" id="MobiDB-lite"/>
    </source>
</evidence>